<dbReference type="OrthoDB" id="6770063at2759"/>
<feature type="transmembrane region" description="Helical" evidence="7">
    <location>
        <begin position="6"/>
        <end position="27"/>
    </location>
</feature>
<feature type="transmembrane region" description="Helical" evidence="7">
    <location>
        <begin position="34"/>
        <end position="54"/>
    </location>
</feature>
<evidence type="ECO:0000313" key="8">
    <source>
        <dbReference type="EMBL" id="CAG9561958.1"/>
    </source>
</evidence>
<keyword evidence="9" id="KW-1185">Reference proteome</keyword>
<dbReference type="AlphaFoldDB" id="A0A8J2QN24"/>
<comment type="caution">
    <text evidence="8">The sequence shown here is derived from an EMBL/GenBank/DDBJ whole genome shotgun (WGS) entry which is preliminary data.</text>
</comment>
<dbReference type="InterPro" id="IPR036259">
    <property type="entry name" value="MFS_trans_sf"/>
</dbReference>
<protein>
    <submittedName>
        <fullName evidence="8">(African queen) hypothetical protein</fullName>
    </submittedName>
</protein>
<gene>
    <name evidence="8" type="ORF">DCHRY22_LOCUS3376</name>
</gene>
<dbReference type="PANTHER" id="PTHR23505:SF79">
    <property type="entry name" value="PROTEIN SPINSTER"/>
    <property type="match status" value="1"/>
</dbReference>
<proteinExistence type="predicted"/>
<sequence length="200" mass="21830">MVFGALTMMSGLVGVPLGAWLGAALITRWGRAHALLCAAGLLLSAPAMTLAIFLTDKHYYAPFALMFFAELTLNLNWAIVADMSLYVVIPPRRSTAEAFQILISHMFGDAGSPYLVGVISENLKRSLSPFEQPSNSVRFRSLQYALFVTCFVEVIGGIFFLLTAIYIVRDKLRVEREIAEADAQSAEPSHSNAQENPSGV</sequence>
<feature type="compositionally biased region" description="Polar residues" evidence="6">
    <location>
        <begin position="186"/>
        <end position="200"/>
    </location>
</feature>
<evidence type="ECO:0000313" key="9">
    <source>
        <dbReference type="Proteomes" id="UP000789524"/>
    </source>
</evidence>
<name>A0A8J2QN24_9NEOP</name>
<dbReference type="SUPFAM" id="SSF103473">
    <property type="entry name" value="MFS general substrate transporter"/>
    <property type="match status" value="1"/>
</dbReference>
<accession>A0A8J2QN24</accession>
<evidence type="ECO:0000256" key="3">
    <source>
        <dbReference type="ARBA" id="ARBA00022692"/>
    </source>
</evidence>
<keyword evidence="3 7" id="KW-0812">Transmembrane</keyword>
<keyword evidence="2" id="KW-0813">Transport</keyword>
<feature type="region of interest" description="Disordered" evidence="6">
    <location>
        <begin position="181"/>
        <end position="200"/>
    </location>
</feature>
<dbReference type="Gene3D" id="1.20.1250.20">
    <property type="entry name" value="MFS general substrate transporter like domains"/>
    <property type="match status" value="1"/>
</dbReference>
<dbReference type="PANTHER" id="PTHR23505">
    <property type="entry name" value="SPINSTER"/>
    <property type="match status" value="1"/>
</dbReference>
<keyword evidence="4 7" id="KW-1133">Transmembrane helix</keyword>
<reference evidence="8" key="1">
    <citation type="submission" date="2021-09" db="EMBL/GenBank/DDBJ databases">
        <authorList>
            <person name="Martin H S."/>
        </authorList>
    </citation>
    <scope>NUCLEOTIDE SEQUENCE</scope>
</reference>
<organism evidence="8 9">
    <name type="scientific">Danaus chrysippus</name>
    <name type="common">African queen</name>
    <dbReference type="NCBI Taxonomy" id="151541"/>
    <lineage>
        <taxon>Eukaryota</taxon>
        <taxon>Metazoa</taxon>
        <taxon>Ecdysozoa</taxon>
        <taxon>Arthropoda</taxon>
        <taxon>Hexapoda</taxon>
        <taxon>Insecta</taxon>
        <taxon>Pterygota</taxon>
        <taxon>Neoptera</taxon>
        <taxon>Endopterygota</taxon>
        <taxon>Lepidoptera</taxon>
        <taxon>Glossata</taxon>
        <taxon>Ditrysia</taxon>
        <taxon>Papilionoidea</taxon>
        <taxon>Nymphalidae</taxon>
        <taxon>Danainae</taxon>
        <taxon>Danaini</taxon>
        <taxon>Danaina</taxon>
        <taxon>Danaus</taxon>
        <taxon>Anosia</taxon>
    </lineage>
</organism>
<evidence type="ECO:0000256" key="5">
    <source>
        <dbReference type="ARBA" id="ARBA00023136"/>
    </source>
</evidence>
<keyword evidence="5 7" id="KW-0472">Membrane</keyword>
<dbReference type="Proteomes" id="UP000789524">
    <property type="component" value="Unassembled WGS sequence"/>
</dbReference>
<evidence type="ECO:0000256" key="6">
    <source>
        <dbReference type="SAM" id="MobiDB-lite"/>
    </source>
</evidence>
<evidence type="ECO:0000256" key="7">
    <source>
        <dbReference type="SAM" id="Phobius"/>
    </source>
</evidence>
<comment type="subcellular location">
    <subcellularLocation>
        <location evidence="1">Membrane</location>
        <topology evidence="1">Multi-pass membrane protein</topology>
    </subcellularLocation>
</comment>
<feature type="transmembrane region" description="Helical" evidence="7">
    <location>
        <begin position="101"/>
        <end position="120"/>
    </location>
</feature>
<feature type="transmembrane region" description="Helical" evidence="7">
    <location>
        <begin position="144"/>
        <end position="168"/>
    </location>
</feature>
<feature type="transmembrane region" description="Helical" evidence="7">
    <location>
        <begin position="60"/>
        <end position="89"/>
    </location>
</feature>
<evidence type="ECO:0000256" key="4">
    <source>
        <dbReference type="ARBA" id="ARBA00022989"/>
    </source>
</evidence>
<dbReference type="GO" id="GO:0016020">
    <property type="term" value="C:membrane"/>
    <property type="evidence" value="ECO:0007669"/>
    <property type="project" value="UniProtKB-SubCell"/>
</dbReference>
<dbReference type="EMBL" id="CAKASE010000047">
    <property type="protein sequence ID" value="CAG9561958.1"/>
    <property type="molecule type" value="Genomic_DNA"/>
</dbReference>
<evidence type="ECO:0000256" key="1">
    <source>
        <dbReference type="ARBA" id="ARBA00004141"/>
    </source>
</evidence>
<evidence type="ECO:0000256" key="2">
    <source>
        <dbReference type="ARBA" id="ARBA00022448"/>
    </source>
</evidence>
<dbReference type="InterPro" id="IPR044770">
    <property type="entry name" value="MFS_spinster-like"/>
</dbReference>